<name>C0NKK3_AJECG</name>
<sequence>MKNLIFSGRGFRHFQALSCLDFPLEGVETTYPKNPDYRCYAIARSNLRSSDALSVVLRIPANLPNMTKKMAVQRVWVWKVGNWLGWRSLSTANANEILTYCNIIWMKG</sequence>
<organism evidence="1 2">
    <name type="scientific">Ajellomyces capsulatus (strain G186AR / H82 / ATCC MYA-2454 / RMSCC 2432)</name>
    <name type="common">Darling's disease fungus</name>
    <name type="synonym">Histoplasma capsulatum</name>
    <dbReference type="NCBI Taxonomy" id="447093"/>
    <lineage>
        <taxon>Eukaryota</taxon>
        <taxon>Fungi</taxon>
        <taxon>Dikarya</taxon>
        <taxon>Ascomycota</taxon>
        <taxon>Pezizomycotina</taxon>
        <taxon>Eurotiomycetes</taxon>
        <taxon>Eurotiomycetidae</taxon>
        <taxon>Onygenales</taxon>
        <taxon>Ajellomycetaceae</taxon>
        <taxon>Histoplasma</taxon>
    </lineage>
</organism>
<dbReference type="RefSeq" id="XP_045288875.1">
    <property type="nucleotide sequence ID" value="XM_045430732.1"/>
</dbReference>
<proteinExistence type="predicted"/>
<gene>
    <name evidence="1" type="ORF">HCBG_03683</name>
</gene>
<evidence type="ECO:0000313" key="2">
    <source>
        <dbReference type="Proteomes" id="UP000001631"/>
    </source>
</evidence>
<protein>
    <submittedName>
        <fullName evidence="1">Uncharacterized protein</fullName>
    </submittedName>
</protein>
<dbReference type="HOGENOM" id="CLU_2196150_0_0_1"/>
<accession>C0NKK3</accession>
<dbReference type="Proteomes" id="UP000001631">
    <property type="component" value="Unassembled WGS sequence"/>
</dbReference>
<keyword evidence="2" id="KW-1185">Reference proteome</keyword>
<reference evidence="1" key="1">
    <citation type="submission" date="2009-02" db="EMBL/GenBank/DDBJ databases">
        <title>The Genome Sequence of Ajellomyces capsulatus strain G186AR.</title>
        <authorList>
            <consortium name="The Broad Institute Genome Sequencing Platform"/>
            <person name="Champion M."/>
            <person name="Cuomo C."/>
            <person name="Ma L.-J."/>
            <person name="Henn M.R."/>
            <person name="Sil A."/>
            <person name="Goldman B."/>
            <person name="Young S.K."/>
            <person name="Kodira C.D."/>
            <person name="Zeng Q."/>
            <person name="Koehrsen M."/>
            <person name="Alvarado L."/>
            <person name="Berlin A."/>
            <person name="Borenstein D."/>
            <person name="Chen Z."/>
            <person name="Engels R."/>
            <person name="Freedman E."/>
            <person name="Gellesch M."/>
            <person name="Goldberg J."/>
            <person name="Griggs A."/>
            <person name="Gujja S."/>
            <person name="Heiman D."/>
            <person name="Hepburn T."/>
            <person name="Howarth C."/>
            <person name="Jen D."/>
            <person name="Larson L."/>
            <person name="Lewis B."/>
            <person name="Mehta T."/>
            <person name="Park D."/>
            <person name="Pearson M."/>
            <person name="Roberts A."/>
            <person name="Saif S."/>
            <person name="Shea T."/>
            <person name="Shenoy N."/>
            <person name="Sisk P."/>
            <person name="Stolte C."/>
            <person name="Sykes S."/>
            <person name="Walk T."/>
            <person name="White J."/>
            <person name="Yandava C."/>
            <person name="Klein B."/>
            <person name="McEwen J.G."/>
            <person name="Puccia R."/>
            <person name="Goldman G.H."/>
            <person name="Felipe M.S."/>
            <person name="Nino-Vega G."/>
            <person name="San-Blas G."/>
            <person name="Taylor J."/>
            <person name="Mendoza L."/>
            <person name="Galagan J."/>
            <person name="Nusbaum C."/>
            <person name="Birren B."/>
        </authorList>
    </citation>
    <scope>NUCLEOTIDE SEQUENCE</scope>
    <source>
        <strain evidence="1">G186AR</strain>
    </source>
</reference>
<dbReference type="EMBL" id="GG663366">
    <property type="protein sequence ID" value="EEH08394.1"/>
    <property type="molecule type" value="Genomic_DNA"/>
</dbReference>
<dbReference type="GeneID" id="69036699"/>
<dbReference type="AlphaFoldDB" id="C0NKK3"/>
<dbReference type="InParanoid" id="C0NKK3"/>
<evidence type="ECO:0000313" key="1">
    <source>
        <dbReference type="EMBL" id="EEH08394.1"/>
    </source>
</evidence>